<reference evidence="1" key="1">
    <citation type="submission" date="2023-03" db="EMBL/GenBank/DDBJ databases">
        <title>Massive genome expansion in bonnet fungi (Mycena s.s.) driven by repeated elements and novel gene families across ecological guilds.</title>
        <authorList>
            <consortium name="Lawrence Berkeley National Laboratory"/>
            <person name="Harder C.B."/>
            <person name="Miyauchi S."/>
            <person name="Viragh M."/>
            <person name="Kuo A."/>
            <person name="Thoen E."/>
            <person name="Andreopoulos B."/>
            <person name="Lu D."/>
            <person name="Skrede I."/>
            <person name="Drula E."/>
            <person name="Henrissat B."/>
            <person name="Morin E."/>
            <person name="Kohler A."/>
            <person name="Barry K."/>
            <person name="LaButti K."/>
            <person name="Morin E."/>
            <person name="Salamov A."/>
            <person name="Lipzen A."/>
            <person name="Mereny Z."/>
            <person name="Hegedus B."/>
            <person name="Baldrian P."/>
            <person name="Stursova M."/>
            <person name="Weitz H."/>
            <person name="Taylor A."/>
            <person name="Grigoriev I.V."/>
            <person name="Nagy L.G."/>
            <person name="Martin F."/>
            <person name="Kauserud H."/>
        </authorList>
    </citation>
    <scope>NUCLEOTIDE SEQUENCE</scope>
    <source>
        <strain evidence="1">CBHHK182m</strain>
    </source>
</reference>
<keyword evidence="2" id="KW-1185">Reference proteome</keyword>
<organism evidence="1 2">
    <name type="scientific">Mycena metata</name>
    <dbReference type="NCBI Taxonomy" id="1033252"/>
    <lineage>
        <taxon>Eukaryota</taxon>
        <taxon>Fungi</taxon>
        <taxon>Dikarya</taxon>
        <taxon>Basidiomycota</taxon>
        <taxon>Agaricomycotina</taxon>
        <taxon>Agaricomycetes</taxon>
        <taxon>Agaricomycetidae</taxon>
        <taxon>Agaricales</taxon>
        <taxon>Marasmiineae</taxon>
        <taxon>Mycenaceae</taxon>
        <taxon>Mycena</taxon>
    </lineage>
</organism>
<dbReference type="AlphaFoldDB" id="A0AAD7HSS2"/>
<proteinExistence type="predicted"/>
<evidence type="ECO:0000313" key="2">
    <source>
        <dbReference type="Proteomes" id="UP001215598"/>
    </source>
</evidence>
<gene>
    <name evidence="1" type="ORF">B0H16DRAFT_1470908</name>
</gene>
<dbReference type="Proteomes" id="UP001215598">
    <property type="component" value="Unassembled WGS sequence"/>
</dbReference>
<name>A0AAD7HSS2_9AGAR</name>
<accession>A0AAD7HSS2</accession>
<evidence type="ECO:0000313" key="1">
    <source>
        <dbReference type="EMBL" id="KAJ7727466.1"/>
    </source>
</evidence>
<protein>
    <submittedName>
        <fullName evidence="1">Uncharacterized protein</fullName>
    </submittedName>
</protein>
<sequence>MYDPNTNVGQDCVNRDQTQAPYVNNLDASGLFSKADTPMVKLSVLDNLRFGAYCHNGVHTTRRARGTLFSRTCMIETQNSMQPQELVATYRPGSTVQPDICPADTVHFYTVNDSTIASTMQSATEPSTVPFFLSRSYGHINLLLYYLANQTVRCTCIRLHGRRYHMIFNPSRYVEVFPSAAHFIGADADYLYTTSAADSSTRGSRTM</sequence>
<dbReference type="EMBL" id="JARKIB010000179">
    <property type="protein sequence ID" value="KAJ7727466.1"/>
    <property type="molecule type" value="Genomic_DNA"/>
</dbReference>
<comment type="caution">
    <text evidence="1">The sequence shown here is derived from an EMBL/GenBank/DDBJ whole genome shotgun (WGS) entry which is preliminary data.</text>
</comment>